<feature type="transmembrane region" description="Helical" evidence="5">
    <location>
        <begin position="265"/>
        <end position="286"/>
    </location>
</feature>
<keyword evidence="7" id="KW-1185">Reference proteome</keyword>
<comment type="subcellular location">
    <subcellularLocation>
        <location evidence="1">Membrane</location>
        <topology evidence="1">Multi-pass membrane protein</topology>
    </subcellularLocation>
</comment>
<dbReference type="GO" id="GO:0005886">
    <property type="term" value="C:plasma membrane"/>
    <property type="evidence" value="ECO:0007669"/>
    <property type="project" value="TreeGrafter"/>
</dbReference>
<evidence type="ECO:0000256" key="2">
    <source>
        <dbReference type="ARBA" id="ARBA00022692"/>
    </source>
</evidence>
<keyword evidence="4 5" id="KW-0472">Membrane</keyword>
<dbReference type="Proteomes" id="UP000613580">
    <property type="component" value="Unassembled WGS sequence"/>
</dbReference>
<evidence type="ECO:0000256" key="4">
    <source>
        <dbReference type="ARBA" id="ARBA00023136"/>
    </source>
</evidence>
<dbReference type="OrthoDB" id="3358017at2759"/>
<evidence type="ECO:0000313" key="6">
    <source>
        <dbReference type="EMBL" id="KAF7314105.1"/>
    </source>
</evidence>
<gene>
    <name evidence="6" type="ORF">HMN09_00569600</name>
</gene>
<feature type="transmembrane region" description="Helical" evidence="5">
    <location>
        <begin position="31"/>
        <end position="51"/>
    </location>
</feature>
<feature type="transmembrane region" description="Helical" evidence="5">
    <location>
        <begin position="176"/>
        <end position="195"/>
    </location>
</feature>
<dbReference type="Pfam" id="PF04479">
    <property type="entry name" value="RTA1"/>
    <property type="match status" value="1"/>
</dbReference>
<dbReference type="GO" id="GO:0000324">
    <property type="term" value="C:fungal-type vacuole"/>
    <property type="evidence" value="ECO:0007669"/>
    <property type="project" value="TreeGrafter"/>
</dbReference>
<evidence type="ECO:0000256" key="5">
    <source>
        <dbReference type="SAM" id="Phobius"/>
    </source>
</evidence>
<organism evidence="6 7">
    <name type="scientific">Mycena chlorophos</name>
    <name type="common">Agaric fungus</name>
    <name type="synonym">Agaricus chlorophos</name>
    <dbReference type="NCBI Taxonomy" id="658473"/>
    <lineage>
        <taxon>Eukaryota</taxon>
        <taxon>Fungi</taxon>
        <taxon>Dikarya</taxon>
        <taxon>Basidiomycota</taxon>
        <taxon>Agaricomycotina</taxon>
        <taxon>Agaricomycetes</taxon>
        <taxon>Agaricomycetidae</taxon>
        <taxon>Agaricales</taxon>
        <taxon>Marasmiineae</taxon>
        <taxon>Mycenaceae</taxon>
        <taxon>Mycena</taxon>
    </lineage>
</organism>
<feature type="transmembrane region" description="Helical" evidence="5">
    <location>
        <begin position="301"/>
        <end position="321"/>
    </location>
</feature>
<proteinExistence type="predicted"/>
<feature type="transmembrane region" description="Helical" evidence="5">
    <location>
        <begin position="215"/>
        <end position="238"/>
    </location>
</feature>
<name>A0A8H6T8I8_MYCCL</name>
<keyword evidence="2 5" id="KW-0812">Transmembrane</keyword>
<dbReference type="PANTHER" id="PTHR31465:SF9">
    <property type="entry name" value="SPHINGOID LONG-CHAIN BASE TRANSPORTER RSB1"/>
    <property type="match status" value="1"/>
</dbReference>
<sequence>MWRNFEEKQNEAGSLKGATCEFCFCTSHNTLCFFSFAFLHFCHFFFGLFMSTNGTVIDPTEVLSAYGYVPTRAVAVIFLILFGMSTAAHLGQAIWFRMWWLIPTAVLCGLGELVGWSGRYWSSFNPAAANPYMMQITTTIIAPTPLIAVNFIVLGRIIRRLGPCYSRLSPRAYTRIFLSCDLIALVIQGAGGGIAASANSANPNYITTQNLGGHIMLVGIIFQFVALCTYSFFGIDFVRHYHASRPVRAMISSDERGEMTTRVRLMLWALVLSTSVLFVRSVYRIIELADGWTGTVITTQVYFNLFDGGMVITAIWAMNIAHPGLLLGRESGLEAKDSEKELLKLGSANSSHTNFV</sequence>
<feature type="transmembrane region" description="Helical" evidence="5">
    <location>
        <begin position="94"/>
        <end position="116"/>
    </location>
</feature>
<accession>A0A8H6T8I8</accession>
<evidence type="ECO:0000256" key="1">
    <source>
        <dbReference type="ARBA" id="ARBA00004141"/>
    </source>
</evidence>
<dbReference type="PANTHER" id="PTHR31465">
    <property type="entry name" value="PROTEIN RTA1-RELATED"/>
    <property type="match status" value="1"/>
</dbReference>
<dbReference type="EMBL" id="JACAZE010000006">
    <property type="protein sequence ID" value="KAF7314105.1"/>
    <property type="molecule type" value="Genomic_DNA"/>
</dbReference>
<dbReference type="InterPro" id="IPR007568">
    <property type="entry name" value="RTA1"/>
</dbReference>
<feature type="transmembrane region" description="Helical" evidence="5">
    <location>
        <begin position="63"/>
        <end position="82"/>
    </location>
</feature>
<evidence type="ECO:0000313" key="7">
    <source>
        <dbReference type="Proteomes" id="UP000613580"/>
    </source>
</evidence>
<reference evidence="6" key="1">
    <citation type="submission" date="2020-05" db="EMBL/GenBank/DDBJ databases">
        <title>Mycena genomes resolve the evolution of fungal bioluminescence.</title>
        <authorList>
            <person name="Tsai I.J."/>
        </authorList>
    </citation>
    <scope>NUCLEOTIDE SEQUENCE</scope>
    <source>
        <strain evidence="6">110903Hualien_Pintung</strain>
    </source>
</reference>
<keyword evidence="3 5" id="KW-1133">Transmembrane helix</keyword>
<comment type="caution">
    <text evidence="6">The sequence shown here is derived from an EMBL/GenBank/DDBJ whole genome shotgun (WGS) entry which is preliminary data.</text>
</comment>
<feature type="transmembrane region" description="Helical" evidence="5">
    <location>
        <begin position="136"/>
        <end position="155"/>
    </location>
</feature>
<dbReference type="AlphaFoldDB" id="A0A8H6T8I8"/>
<protein>
    <submittedName>
        <fullName evidence="6">RTA1-like protein</fullName>
    </submittedName>
</protein>
<evidence type="ECO:0000256" key="3">
    <source>
        <dbReference type="ARBA" id="ARBA00022989"/>
    </source>
</evidence>